<dbReference type="PRINTS" id="PR01874">
    <property type="entry name" value="DNAREPAIRADA"/>
</dbReference>
<dbReference type="HAMAP" id="MF_01498">
    <property type="entry name" value="RadA_bact"/>
    <property type="match status" value="1"/>
</dbReference>
<evidence type="ECO:0000256" key="12">
    <source>
        <dbReference type="NCBIfam" id="TIGR00416"/>
    </source>
</evidence>
<comment type="domain">
    <text evidence="11">The middle region has homology to RecA with ATPase motifs including the RadA KNRFG motif, while the C-terminus is homologous to Lon protease.</text>
</comment>
<evidence type="ECO:0000256" key="5">
    <source>
        <dbReference type="ARBA" id="ARBA00022801"/>
    </source>
</evidence>
<comment type="similarity">
    <text evidence="11 13">Belongs to the RecA family. RadA subfamily.</text>
</comment>
<keyword evidence="4 13" id="KW-0863">Zinc-finger</keyword>
<keyword evidence="9 11" id="KW-0238">DNA-binding</keyword>
<dbReference type="InterPro" id="IPR003593">
    <property type="entry name" value="AAA+_ATPase"/>
</dbReference>
<keyword evidence="16" id="KW-1185">Reference proteome</keyword>
<keyword evidence="8 11" id="KW-0346">Stress response</keyword>
<dbReference type="SMART" id="SM00382">
    <property type="entry name" value="AAA"/>
    <property type="match status" value="1"/>
</dbReference>
<feature type="binding site" evidence="11">
    <location>
        <begin position="94"/>
        <end position="101"/>
    </location>
    <ligand>
        <name>ATP</name>
        <dbReference type="ChEBI" id="CHEBI:30616"/>
    </ligand>
</feature>
<dbReference type="Pfam" id="PF13541">
    <property type="entry name" value="ChlI"/>
    <property type="match status" value="1"/>
</dbReference>
<evidence type="ECO:0000256" key="6">
    <source>
        <dbReference type="ARBA" id="ARBA00022833"/>
    </source>
</evidence>
<feature type="short sequence motif" description="RadA KNRFG motif" evidence="11">
    <location>
        <begin position="251"/>
        <end position="255"/>
    </location>
</feature>
<evidence type="ECO:0000256" key="13">
    <source>
        <dbReference type="RuleBase" id="RU003555"/>
    </source>
</evidence>
<accession>A0ABW5PR40</accession>
<keyword evidence="5" id="KW-0378">Hydrolase</keyword>
<dbReference type="NCBIfam" id="TIGR00416">
    <property type="entry name" value="sms"/>
    <property type="match status" value="1"/>
</dbReference>
<dbReference type="Pfam" id="PF13481">
    <property type="entry name" value="AAA_25"/>
    <property type="match status" value="1"/>
</dbReference>
<evidence type="ECO:0000256" key="3">
    <source>
        <dbReference type="ARBA" id="ARBA00022763"/>
    </source>
</evidence>
<dbReference type="PROSITE" id="PS50162">
    <property type="entry name" value="RECA_2"/>
    <property type="match status" value="1"/>
</dbReference>
<keyword evidence="6 13" id="KW-0862">Zinc</keyword>
<evidence type="ECO:0000256" key="4">
    <source>
        <dbReference type="ARBA" id="ARBA00022771"/>
    </source>
</evidence>
<evidence type="ECO:0000313" key="16">
    <source>
        <dbReference type="Proteomes" id="UP001597458"/>
    </source>
</evidence>
<evidence type="ECO:0000256" key="11">
    <source>
        <dbReference type="HAMAP-Rule" id="MF_01498"/>
    </source>
</evidence>
<gene>
    <name evidence="11 15" type="primary">radA</name>
    <name evidence="15" type="ORF">ACFSTF_08550</name>
</gene>
<feature type="region of interest" description="Lon-protease-like" evidence="11">
    <location>
        <begin position="350"/>
        <end position="469"/>
    </location>
</feature>
<dbReference type="SUPFAM" id="SSF54211">
    <property type="entry name" value="Ribosomal protein S5 domain 2-like"/>
    <property type="match status" value="1"/>
</dbReference>
<evidence type="ECO:0000256" key="9">
    <source>
        <dbReference type="ARBA" id="ARBA00023125"/>
    </source>
</evidence>
<keyword evidence="2 11" id="KW-0547">Nucleotide-binding</keyword>
<dbReference type="RefSeq" id="WP_141191506.1">
    <property type="nucleotide sequence ID" value="NZ_JBHUMR010000010.1"/>
</dbReference>
<dbReference type="InterPro" id="IPR041166">
    <property type="entry name" value="Rubredoxin_2"/>
</dbReference>
<dbReference type="Proteomes" id="UP001597458">
    <property type="component" value="Unassembled WGS sequence"/>
</dbReference>
<protein>
    <recommendedName>
        <fullName evidence="11 12">DNA repair protein RadA</fullName>
    </recommendedName>
</protein>
<reference evidence="16" key="1">
    <citation type="journal article" date="2019" name="Int. J. Syst. Evol. Microbiol.">
        <title>The Global Catalogue of Microorganisms (GCM) 10K type strain sequencing project: providing services to taxonomists for standard genome sequencing and annotation.</title>
        <authorList>
            <consortium name="The Broad Institute Genomics Platform"/>
            <consortium name="The Broad Institute Genome Sequencing Center for Infectious Disease"/>
            <person name="Wu L."/>
            <person name="Ma J."/>
        </authorList>
    </citation>
    <scope>NUCLEOTIDE SEQUENCE [LARGE SCALE GENOMIC DNA]</scope>
    <source>
        <strain evidence="16">TISTR 2241</strain>
    </source>
</reference>
<dbReference type="EMBL" id="JBHUMR010000010">
    <property type="protein sequence ID" value="MFD2617349.1"/>
    <property type="molecule type" value="Genomic_DNA"/>
</dbReference>
<keyword evidence="3 11" id="KW-0227">DNA damage</keyword>
<dbReference type="Gene3D" id="3.40.50.300">
    <property type="entry name" value="P-loop containing nucleotide triphosphate hydrolases"/>
    <property type="match status" value="1"/>
</dbReference>
<feature type="domain" description="RecA family profile 1" evidence="14">
    <location>
        <begin position="65"/>
        <end position="214"/>
    </location>
</feature>
<organism evidence="15 16">
    <name type="scientific">Terrilactibacillus laevilacticus</name>
    <dbReference type="NCBI Taxonomy" id="1380157"/>
    <lineage>
        <taxon>Bacteria</taxon>
        <taxon>Bacillati</taxon>
        <taxon>Bacillota</taxon>
        <taxon>Bacilli</taxon>
        <taxon>Bacillales</taxon>
        <taxon>Bacillaceae</taxon>
        <taxon>Terrilactibacillus</taxon>
    </lineage>
</organism>
<keyword evidence="1 11" id="KW-0479">Metal-binding</keyword>
<dbReference type="InterPro" id="IPR020568">
    <property type="entry name" value="Ribosomal_Su5_D2-typ_SF"/>
</dbReference>
<evidence type="ECO:0000259" key="14">
    <source>
        <dbReference type="PROSITE" id="PS50162"/>
    </source>
</evidence>
<comment type="function">
    <text evidence="11">Plays a role in repairing double-strand DNA breaks, probably involving stabilizing or processing branched DNA or blocked replication forks.</text>
</comment>
<dbReference type="InterPro" id="IPR020588">
    <property type="entry name" value="RecA_ATP-bd"/>
</dbReference>
<evidence type="ECO:0000256" key="2">
    <source>
        <dbReference type="ARBA" id="ARBA00022741"/>
    </source>
</evidence>
<dbReference type="InterPro" id="IPR004504">
    <property type="entry name" value="DNA_repair_RadA"/>
</dbReference>
<keyword evidence="10 11" id="KW-0234">DNA repair</keyword>
<dbReference type="PANTHER" id="PTHR32472:SF10">
    <property type="entry name" value="DNA REPAIR PROTEIN RADA-LIKE PROTEIN"/>
    <property type="match status" value="1"/>
</dbReference>
<keyword evidence="7 11" id="KW-0067">ATP-binding</keyword>
<evidence type="ECO:0000256" key="7">
    <source>
        <dbReference type="ARBA" id="ARBA00022840"/>
    </source>
</evidence>
<sequence>MAKAKTVFFCQECGYESPKWLGRCPGCNNWNTLVEERITRETSSGTSTKKIKNKPMPITHIKVEQEPRILCDMNELNRVLGGGIVPGSLILVGGDPGIGKSTLLLQTSSQLAKQKRKVLYISGEESVRQTKMRADRLDISEDNLYILAETDIHDIEKHAEDLSPDILIIDSIQTIFNSDVTSAAGSVSQVRDCTGQLMRMAKTKGIATFIVGHVTKDGAIAGPRMLEHMVDSVLYFEGERHHTFRILRAVKNRFGSTNEMGVFEMKEAGLIEVSNPSEVFLQERTKGVAGSAVVSAMEGTRPVLVEIQALISPTSFGNPRRMATGIDHHRISLLMAVLEKRVGLLLQNQDAYVNVAGGIKLDEPATDLAVAISIASSFKDQITQVSDVFLGEVGLTGEVRRVSRIEQRVNEAYKLGFGRAFIPEKNLGGWTIPKGMEVIGVSTVKEAMDYALGGGSNEFNPTAFYQSDT</sequence>
<dbReference type="CDD" id="cd01121">
    <property type="entry name" value="RadA_SMS_N"/>
    <property type="match status" value="1"/>
</dbReference>
<dbReference type="Gene3D" id="3.30.230.10">
    <property type="match status" value="1"/>
</dbReference>
<name>A0ABW5PR40_9BACI</name>
<comment type="caution">
    <text evidence="15">The sequence shown here is derived from an EMBL/GenBank/DDBJ whole genome shotgun (WGS) entry which is preliminary data.</text>
</comment>
<dbReference type="InterPro" id="IPR027417">
    <property type="entry name" value="P-loop_NTPase"/>
</dbReference>
<dbReference type="PANTHER" id="PTHR32472">
    <property type="entry name" value="DNA REPAIR PROTEIN RADA"/>
    <property type="match status" value="1"/>
</dbReference>
<dbReference type="InterPro" id="IPR014721">
    <property type="entry name" value="Ribsml_uS5_D2-typ_fold_subgr"/>
</dbReference>
<dbReference type="SUPFAM" id="SSF52540">
    <property type="entry name" value="P-loop containing nucleoside triphosphate hydrolases"/>
    <property type="match status" value="1"/>
</dbReference>
<evidence type="ECO:0000256" key="1">
    <source>
        <dbReference type="ARBA" id="ARBA00022723"/>
    </source>
</evidence>
<evidence type="ECO:0000256" key="8">
    <source>
        <dbReference type="ARBA" id="ARBA00023016"/>
    </source>
</evidence>
<dbReference type="Pfam" id="PF18073">
    <property type="entry name" value="Zn_ribbon_LapB"/>
    <property type="match status" value="1"/>
</dbReference>
<evidence type="ECO:0000313" key="15">
    <source>
        <dbReference type="EMBL" id="MFD2617349.1"/>
    </source>
</evidence>
<comment type="function">
    <text evidence="13">DNA-dependent ATPase involved in processing of recombination intermediates, plays a role in repairing DNA breaks. Stimulates the branch migration of RecA-mediated strand transfer reactions, allowing the 3' invading strand to extend heteroduplex DNA faster. Binds ssDNA in the presence of ADP but not other nucleotides, has ATPase activity that is stimulated by ssDNA and various branched DNA structures, but inhibited by SSB. Does not have RecA's homology-searching function.</text>
</comment>
<proteinExistence type="inferred from homology"/>
<evidence type="ECO:0000256" key="10">
    <source>
        <dbReference type="ARBA" id="ARBA00023204"/>
    </source>
</evidence>